<comment type="similarity">
    <text evidence="5">Belongs to the FMN-dependent alpha-hydroxy acid dehydrogenase family.</text>
</comment>
<dbReference type="PIRSF" id="PIRSF000138">
    <property type="entry name" value="Al-hdrx_acd_dh"/>
    <property type="match status" value="1"/>
</dbReference>
<protein>
    <submittedName>
        <fullName evidence="7">(S)-mandelate dehydrogenase</fullName>
        <ecNumber evidence="7">1.1.99.31</ecNumber>
    </submittedName>
</protein>
<dbReference type="RefSeq" id="WP_201697644.1">
    <property type="nucleotide sequence ID" value="NZ_CAJHCQ010000010.1"/>
</dbReference>
<dbReference type="InterPro" id="IPR012133">
    <property type="entry name" value="Alpha-hydoxy_acid_DH_FMN"/>
</dbReference>
<sequence>MKVHKALSIDDLRKLAKARLPKVIFDYLEGGAEDEVCLDSNAAAFARHKFVPRYLVDISRRDQSVSLFGQTYASPFGIAPTGMIAMVRPDADLMLARAAAQADVPFVISGASTASIEDIALVAPKSWYQHYPCRDEAMASDLFRRVADAGLMTLVVTVDVPLHSKRERNIRSGWVRPYKPTLPVMLEAARHPAWVLEYLTSGLPFMENYRRYAPPGTNARALTSFYAEQVPTAQSWRTIERIRREWSGTLVLKGIMHPDDAAKAVAAGVDGIIVSNHGGRQLDRSRAPIDALPDVVAAVGNRVTVMLDSGIRRGADVATALCLGARFTFVGRAPAYGVSAGGTEGALRALSILRQELDLVCGQLGCPRTSELNEAWLEAPHRETRPTPHVDAVPTLHANRPEAYVTAGR</sequence>
<proteinExistence type="inferred from homology"/>
<dbReference type="Gene3D" id="3.20.20.70">
    <property type="entry name" value="Aldolase class I"/>
    <property type="match status" value="1"/>
</dbReference>
<evidence type="ECO:0000259" key="6">
    <source>
        <dbReference type="PROSITE" id="PS51349"/>
    </source>
</evidence>
<dbReference type="InterPro" id="IPR037396">
    <property type="entry name" value="FMN_HAD"/>
</dbReference>
<evidence type="ECO:0000313" key="8">
    <source>
        <dbReference type="Proteomes" id="UP000656319"/>
    </source>
</evidence>
<organism evidence="7 8">
    <name type="scientific">Paraburkholderia hiiakae</name>
    <dbReference type="NCBI Taxonomy" id="1081782"/>
    <lineage>
        <taxon>Bacteria</taxon>
        <taxon>Pseudomonadati</taxon>
        <taxon>Pseudomonadota</taxon>
        <taxon>Betaproteobacteria</taxon>
        <taxon>Burkholderiales</taxon>
        <taxon>Burkholderiaceae</taxon>
        <taxon>Paraburkholderia</taxon>
    </lineage>
</organism>
<dbReference type="InterPro" id="IPR000262">
    <property type="entry name" value="FMN-dep_DH"/>
</dbReference>
<dbReference type="SUPFAM" id="SSF51395">
    <property type="entry name" value="FMN-linked oxidoreductases"/>
    <property type="match status" value="1"/>
</dbReference>
<feature type="domain" description="FMN hydroxy acid dehydrogenase" evidence="6">
    <location>
        <begin position="1"/>
        <end position="382"/>
    </location>
</feature>
<comment type="caution">
    <text evidence="7">The sequence shown here is derived from an EMBL/GenBank/DDBJ whole genome shotgun (WGS) entry which is preliminary data.</text>
</comment>
<evidence type="ECO:0000256" key="4">
    <source>
        <dbReference type="ARBA" id="ARBA00023002"/>
    </source>
</evidence>
<keyword evidence="8" id="KW-1185">Reference proteome</keyword>
<dbReference type="GO" id="GO:0033720">
    <property type="term" value="F:(S)-mandelate dehydrogenase activity"/>
    <property type="evidence" value="ECO:0007669"/>
    <property type="project" value="UniProtKB-EC"/>
</dbReference>
<dbReference type="Proteomes" id="UP000656319">
    <property type="component" value="Unassembled WGS sequence"/>
</dbReference>
<dbReference type="PROSITE" id="PS51349">
    <property type="entry name" value="FMN_HYDROXY_ACID_DH_2"/>
    <property type="match status" value="1"/>
</dbReference>
<keyword evidence="4 7" id="KW-0560">Oxidoreductase</keyword>
<gene>
    <name evidence="7" type="primary">mdlB</name>
    <name evidence="7" type="ORF">LMG27952_04016</name>
</gene>
<dbReference type="Pfam" id="PF01070">
    <property type="entry name" value="FMN_dh"/>
    <property type="match status" value="1"/>
</dbReference>
<dbReference type="PANTHER" id="PTHR10578:SF107">
    <property type="entry name" value="2-HYDROXYACID OXIDASE 1"/>
    <property type="match status" value="1"/>
</dbReference>
<evidence type="ECO:0000313" key="7">
    <source>
        <dbReference type="EMBL" id="CAD6543279.1"/>
    </source>
</evidence>
<evidence type="ECO:0000256" key="3">
    <source>
        <dbReference type="ARBA" id="ARBA00022643"/>
    </source>
</evidence>
<reference evidence="7 8" key="1">
    <citation type="submission" date="2020-10" db="EMBL/GenBank/DDBJ databases">
        <authorList>
            <person name="Peeters C."/>
        </authorList>
    </citation>
    <scope>NUCLEOTIDE SEQUENCE [LARGE SCALE GENOMIC DNA]</scope>
    <source>
        <strain evidence="7 8">LMG 27952</strain>
    </source>
</reference>
<accession>A0ABM8NTY8</accession>
<keyword evidence="2" id="KW-0285">Flavoprotein</keyword>
<name>A0ABM8NTY8_9BURK</name>
<dbReference type="PANTHER" id="PTHR10578">
    <property type="entry name" value="S -2-HYDROXY-ACID OXIDASE-RELATED"/>
    <property type="match status" value="1"/>
</dbReference>
<comment type="cofactor">
    <cofactor evidence="1">
        <name>FMN</name>
        <dbReference type="ChEBI" id="CHEBI:58210"/>
    </cofactor>
</comment>
<evidence type="ECO:0000256" key="5">
    <source>
        <dbReference type="ARBA" id="ARBA00024042"/>
    </source>
</evidence>
<evidence type="ECO:0000256" key="2">
    <source>
        <dbReference type="ARBA" id="ARBA00022630"/>
    </source>
</evidence>
<keyword evidence="3" id="KW-0288">FMN</keyword>
<dbReference type="InterPro" id="IPR013785">
    <property type="entry name" value="Aldolase_TIM"/>
</dbReference>
<dbReference type="EMBL" id="CAJHCQ010000010">
    <property type="protein sequence ID" value="CAD6543279.1"/>
    <property type="molecule type" value="Genomic_DNA"/>
</dbReference>
<dbReference type="PROSITE" id="PS00557">
    <property type="entry name" value="FMN_HYDROXY_ACID_DH_1"/>
    <property type="match status" value="1"/>
</dbReference>
<evidence type="ECO:0000256" key="1">
    <source>
        <dbReference type="ARBA" id="ARBA00001917"/>
    </source>
</evidence>
<dbReference type="CDD" id="cd02809">
    <property type="entry name" value="alpha_hydroxyacid_oxid_FMN"/>
    <property type="match status" value="1"/>
</dbReference>
<dbReference type="EC" id="1.1.99.31" evidence="7"/>
<dbReference type="InterPro" id="IPR008259">
    <property type="entry name" value="FMN_hydac_DH_AS"/>
</dbReference>